<accession>A0ABQ2YNU3</accession>
<evidence type="ECO:0000259" key="1">
    <source>
        <dbReference type="Pfam" id="PF05144"/>
    </source>
</evidence>
<name>A0ABQ2YNU3_9NEIS</name>
<proteinExistence type="predicted"/>
<gene>
    <name evidence="2" type="ORF">GCM10011290_17710</name>
</gene>
<keyword evidence="3" id="KW-1185">Reference proteome</keyword>
<reference evidence="3" key="1">
    <citation type="journal article" date="2019" name="Int. J. Syst. Evol. Microbiol.">
        <title>The Global Catalogue of Microorganisms (GCM) 10K type strain sequencing project: providing services to taxonomists for standard genome sequencing and annotation.</title>
        <authorList>
            <consortium name="The Broad Institute Genomics Platform"/>
            <consortium name="The Broad Institute Genome Sequencing Center for Infectious Disease"/>
            <person name="Wu L."/>
            <person name="Ma J."/>
        </authorList>
    </citation>
    <scope>NUCLEOTIDE SEQUENCE [LARGE SCALE GENOMIC DNA]</scope>
    <source>
        <strain evidence="3">KCTC 32041</strain>
    </source>
</reference>
<feature type="domain" description="Replication-associated protein G2P N-terminal" evidence="1">
    <location>
        <begin position="128"/>
        <end position="239"/>
    </location>
</feature>
<organism evidence="2 3">
    <name type="scientific">Vogesella alkaliphila</name>
    <dbReference type="NCBI Taxonomy" id="1193621"/>
    <lineage>
        <taxon>Bacteria</taxon>
        <taxon>Pseudomonadati</taxon>
        <taxon>Pseudomonadota</taxon>
        <taxon>Betaproteobacteria</taxon>
        <taxon>Neisseriales</taxon>
        <taxon>Chromobacteriaceae</taxon>
        <taxon>Vogesella</taxon>
    </lineage>
</organism>
<comment type="caution">
    <text evidence="2">The sequence shown here is derived from an EMBL/GenBank/DDBJ whole genome shotgun (WGS) entry which is preliminary data.</text>
</comment>
<sequence length="369" mass="42696">MSLTTHCEPQPDACKPSFLLAGHDTLQCAYYLHRSAFCSLDFSSLLLERERLRQAKLRDACILTLGGIDWSLKPYGSGSGYPLVMENAEFKVEFGEFNSPSFFVTYRSQALWQFGARVLHERFMQWVDAVGLVSAKPPSLSRVDFTFDYFLPSRDFDLNSFVTLAGKDSQYRENGQEQTFAFGKGDVMLRVYDKIAEIAQQSDKVWFFPLWGVEQGVWRIEWQVRKTILKRFGIRTMDDLFERQADCLRYLANEHDSLRIPTADSNCSRWPLHPLWVDLHSRIEQLNGQGVYREIDPQMVLDERLMRIGISLYGYAKRVAAIECLRGGHAFLSLDDTLLRIDRLLHRVHDAATWQQDVDKRVTEMRLGL</sequence>
<dbReference type="RefSeq" id="WP_189373777.1">
    <property type="nucleotide sequence ID" value="NZ_BMYW01000005.1"/>
</dbReference>
<evidence type="ECO:0000313" key="2">
    <source>
        <dbReference type="EMBL" id="GGX90452.1"/>
    </source>
</evidence>
<evidence type="ECO:0000313" key="3">
    <source>
        <dbReference type="Proteomes" id="UP000600877"/>
    </source>
</evidence>
<protein>
    <recommendedName>
        <fullName evidence="1">Replication-associated protein G2P N-terminal domain-containing protein</fullName>
    </recommendedName>
</protein>
<dbReference type="Pfam" id="PF05144">
    <property type="entry name" value="Phage_CRI"/>
    <property type="match status" value="1"/>
</dbReference>
<dbReference type="EMBL" id="BMYW01000005">
    <property type="protein sequence ID" value="GGX90452.1"/>
    <property type="molecule type" value="Genomic_DNA"/>
</dbReference>
<dbReference type="Proteomes" id="UP000600877">
    <property type="component" value="Unassembled WGS sequence"/>
</dbReference>
<dbReference type="InterPro" id="IPR022686">
    <property type="entry name" value="G2P_N"/>
</dbReference>